<reference evidence="2 3" key="1">
    <citation type="submission" date="2016-10" db="EMBL/GenBank/DDBJ databases">
        <authorList>
            <person name="de Groot N.N."/>
        </authorList>
    </citation>
    <scope>NUCLEOTIDE SEQUENCE [LARGE SCALE GENOMIC DNA]</scope>
    <source>
        <strain evidence="2 3">CGMCC 4.5598</strain>
    </source>
</reference>
<evidence type="ECO:0000313" key="2">
    <source>
        <dbReference type="EMBL" id="SET47316.1"/>
    </source>
</evidence>
<dbReference type="STRING" id="568860.SAMN05421811_103149"/>
<dbReference type="EMBL" id="FOHX01000003">
    <property type="protein sequence ID" value="SET47316.1"/>
    <property type="molecule type" value="Genomic_DNA"/>
</dbReference>
<evidence type="ECO:0000313" key="3">
    <source>
        <dbReference type="Proteomes" id="UP000199361"/>
    </source>
</evidence>
<proteinExistence type="predicted"/>
<sequence>MFLAVLAVLMALAVFVPCALFASGKWRPGRVEEPPPPLQDVQAMDPPERAAPEPPSYTVEQTWTRKTTNVAITWIRNGITRGRQGGAAKALPAKIEEGNDLDDEPDSPPSAVEPAAWTADVDVVHTPASPTSLIPRLVRRALPWQAEGGHDDLPRPAERVADHDVPQPAPPTFESVRVDDSPVPPPAGMSATDRPVIIDPHPVALEGVDMSDAPLVPSGDGSAVRLAPVSQLRTALATGGFSRLMAWLRAFRKASNNTLAQANEMHAQALLVARRTRNAHMQALQAFQAVQSDKLDRQMINQTWQMLQTTQTQAAAAAQLTRATAAFVVASGGQQPAVAAAVNALQRHAPIAAAIKSAHVEPVKNLDFYRQ</sequence>
<dbReference type="Proteomes" id="UP000199361">
    <property type="component" value="Unassembled WGS sequence"/>
</dbReference>
<name>A0A1I0EPW3_9ACTN</name>
<evidence type="ECO:0000256" key="1">
    <source>
        <dbReference type="SAM" id="MobiDB-lite"/>
    </source>
</evidence>
<feature type="compositionally biased region" description="Basic and acidic residues" evidence="1">
    <location>
        <begin position="148"/>
        <end position="165"/>
    </location>
</feature>
<feature type="region of interest" description="Disordered" evidence="1">
    <location>
        <begin position="147"/>
        <end position="182"/>
    </location>
</feature>
<protein>
    <submittedName>
        <fullName evidence="2">Uncharacterized protein</fullName>
    </submittedName>
</protein>
<dbReference type="AlphaFoldDB" id="A0A1I0EPW3"/>
<gene>
    <name evidence="2" type="ORF">SAMN05421811_103149</name>
</gene>
<feature type="region of interest" description="Disordered" evidence="1">
    <location>
        <begin position="26"/>
        <end position="55"/>
    </location>
</feature>
<organism evidence="2 3">
    <name type="scientific">Nonomuraea wenchangensis</name>
    <dbReference type="NCBI Taxonomy" id="568860"/>
    <lineage>
        <taxon>Bacteria</taxon>
        <taxon>Bacillati</taxon>
        <taxon>Actinomycetota</taxon>
        <taxon>Actinomycetes</taxon>
        <taxon>Streptosporangiales</taxon>
        <taxon>Streptosporangiaceae</taxon>
        <taxon>Nonomuraea</taxon>
    </lineage>
</organism>
<keyword evidence="3" id="KW-1185">Reference proteome</keyword>
<accession>A0A1I0EPW3</accession>